<dbReference type="Proteomes" id="UP000029553">
    <property type="component" value="Unassembled WGS sequence"/>
</dbReference>
<sequence length="160" mass="17916">MSARYHAPAVAYVFVRPSWAGGGLVLTGMVLLMALLVWCLQVQSGWLQVLLALPALILAVVLLCGQWRNWPQGRLLWNGEHWLLEAENLSTARSLPVRLAVGLDGGYWLWLSVSDALVFRTTGGRRKVLWIFLSQRHSPEQWGDLRRAVYSSIVPLAEQG</sequence>
<keyword evidence="1" id="KW-0472">Membrane</keyword>
<feature type="transmembrane region" description="Helical" evidence="1">
    <location>
        <begin position="21"/>
        <end position="40"/>
    </location>
</feature>
<keyword evidence="1" id="KW-0812">Transmembrane</keyword>
<evidence type="ECO:0000313" key="2">
    <source>
        <dbReference type="EMBL" id="KGH32180.1"/>
    </source>
</evidence>
<protein>
    <recommendedName>
        <fullName evidence="4">Toxin CptA</fullName>
    </recommendedName>
</protein>
<gene>
    <name evidence="2" type="ORF">P353_02700</name>
</gene>
<feature type="transmembrane region" description="Helical" evidence="1">
    <location>
        <begin position="46"/>
        <end position="65"/>
    </location>
</feature>
<evidence type="ECO:0000256" key="1">
    <source>
        <dbReference type="SAM" id="Phobius"/>
    </source>
</evidence>
<dbReference type="RefSeq" id="WP_034364886.1">
    <property type="nucleotide sequence ID" value="NZ_AWOR01000001.1"/>
</dbReference>
<dbReference type="AlphaFoldDB" id="A0A096H414"/>
<keyword evidence="1" id="KW-1133">Transmembrane helix</keyword>
<organism evidence="2 3">
    <name type="scientific">Comamonas testosteroni</name>
    <name type="common">Pseudomonas testosteroni</name>
    <dbReference type="NCBI Taxonomy" id="285"/>
    <lineage>
        <taxon>Bacteria</taxon>
        <taxon>Pseudomonadati</taxon>
        <taxon>Pseudomonadota</taxon>
        <taxon>Betaproteobacteria</taxon>
        <taxon>Burkholderiales</taxon>
        <taxon>Comamonadaceae</taxon>
        <taxon>Comamonas</taxon>
    </lineage>
</organism>
<reference evidence="2 3" key="1">
    <citation type="submission" date="2013-09" db="EMBL/GenBank/DDBJ databases">
        <title>High correlation between genotypes and phenotypes of environmental bacteria Comamonas testosteroni strains.</title>
        <authorList>
            <person name="Liu L."/>
            <person name="Zhu W."/>
            <person name="Xia X."/>
            <person name="Xu B."/>
            <person name="Luo M."/>
            <person name="Wang G."/>
        </authorList>
    </citation>
    <scope>NUCLEOTIDE SEQUENCE [LARGE SCALE GENOMIC DNA]</scope>
    <source>
        <strain evidence="2 3">JL40</strain>
    </source>
</reference>
<evidence type="ECO:0000313" key="3">
    <source>
        <dbReference type="Proteomes" id="UP000029553"/>
    </source>
</evidence>
<name>A0A096H414_COMTE</name>
<comment type="caution">
    <text evidence="2">The sequence shown here is derived from an EMBL/GenBank/DDBJ whole genome shotgun (WGS) entry which is preliminary data.</text>
</comment>
<proteinExistence type="predicted"/>
<evidence type="ECO:0008006" key="4">
    <source>
        <dbReference type="Google" id="ProtNLM"/>
    </source>
</evidence>
<accession>A0A096H414</accession>
<dbReference type="EMBL" id="AWOR01000001">
    <property type="protein sequence ID" value="KGH32180.1"/>
    <property type="molecule type" value="Genomic_DNA"/>
</dbReference>